<keyword evidence="2" id="KW-1003">Cell membrane</keyword>
<dbReference type="GO" id="GO:0016887">
    <property type="term" value="F:ATP hydrolysis activity"/>
    <property type="evidence" value="ECO:0007669"/>
    <property type="project" value="InterPro"/>
</dbReference>
<keyword evidence="6" id="KW-0067">ATP-binding</keyword>
<evidence type="ECO:0000313" key="14">
    <source>
        <dbReference type="Proteomes" id="UP000011021"/>
    </source>
</evidence>
<keyword evidence="8 10" id="KW-0472">Membrane</keyword>
<feature type="transmembrane region" description="Helical" evidence="10">
    <location>
        <begin position="121"/>
        <end position="138"/>
    </location>
</feature>
<feature type="transmembrane region" description="Helical" evidence="10">
    <location>
        <begin position="35"/>
        <end position="57"/>
    </location>
</feature>
<dbReference type="GO" id="GO:0042883">
    <property type="term" value="P:cysteine transport"/>
    <property type="evidence" value="ECO:0007669"/>
    <property type="project" value="InterPro"/>
</dbReference>
<sequence length="590" mass="62840">MRLDAACLIHALSPLLWIPQAALLALGVARLQSGAGLAGVVWPAAGIVVAGLLRAWLDAWSSTRMFESARERLSLWRERAITSLSARSPLDRSRLHAGTAASVLAEQAEAILPWLTRYHGAMWRVRLMPLVILLPVAWYSWAAAAVLITAAPLIPLFMVLVGWRARAASEAQWLQMSSMNAFLLDRLRGLPTLRALGSVQATARRLRASAEDLRQRTMKVLRIAFLSSAVLELFSALGVAMVAAYVGFHVLGYLEFGAWGGRLTLGEGLFILLLAPAFFEPLRELAAVWHDRAAGVAAMDALERLNGNGLPLLDEAHAVRPDTGEPATDPLASTRHDRPAPEAVKPASVKAASAKAASVKPASVDPASPQRPAPSVRLTDLGFAFPDEKPVFQGFSLAVRPGEHVALVGGSGTGKTVLMSLLAGLLVPTAGRIEIDGQTLAPDTVRALRERMAWMGQRAHVFAAPVRDNIALGRPSVDDERVRQAITKARLDTVAQAHPGISLGEGGTGLSGGEAARLALARLMAAPEADLLLADEPTAHLDSETADQVAESLVTLARGRTLIVATHDPRLAARMDRIVQLPSPDPETAA</sequence>
<evidence type="ECO:0000256" key="4">
    <source>
        <dbReference type="ARBA" id="ARBA00022692"/>
    </source>
</evidence>
<dbReference type="InterPro" id="IPR003439">
    <property type="entry name" value="ABC_transporter-like_ATP-bd"/>
</dbReference>
<dbReference type="SUPFAM" id="SSF90123">
    <property type="entry name" value="ABC transporter transmembrane region"/>
    <property type="match status" value="1"/>
</dbReference>
<dbReference type="PROSITE" id="PS50893">
    <property type="entry name" value="ABC_TRANSPORTER_2"/>
    <property type="match status" value="1"/>
</dbReference>
<evidence type="ECO:0000259" key="12">
    <source>
        <dbReference type="PROSITE" id="PS50929"/>
    </source>
</evidence>
<dbReference type="PANTHER" id="PTHR24221:SF654">
    <property type="entry name" value="ATP-BINDING CASSETTE SUB-FAMILY B MEMBER 6"/>
    <property type="match status" value="1"/>
</dbReference>
<dbReference type="InterPro" id="IPR014216">
    <property type="entry name" value="ABC_transptr_CydD"/>
</dbReference>
<evidence type="ECO:0000256" key="1">
    <source>
        <dbReference type="ARBA" id="ARBA00004651"/>
    </source>
</evidence>
<dbReference type="GO" id="GO:0005886">
    <property type="term" value="C:plasma membrane"/>
    <property type="evidence" value="ECO:0007669"/>
    <property type="project" value="UniProtKB-SubCell"/>
</dbReference>
<dbReference type="STRING" id="887898.HMPREF0551_0094"/>
<dbReference type="GO" id="GO:0005524">
    <property type="term" value="F:ATP binding"/>
    <property type="evidence" value="ECO:0007669"/>
    <property type="project" value="UniProtKB-KW"/>
</dbReference>
<dbReference type="CDD" id="cd18584">
    <property type="entry name" value="ABC_6TM_AarD_CydD"/>
    <property type="match status" value="1"/>
</dbReference>
<dbReference type="GO" id="GO:0140359">
    <property type="term" value="F:ABC-type transporter activity"/>
    <property type="evidence" value="ECO:0007669"/>
    <property type="project" value="InterPro"/>
</dbReference>
<evidence type="ECO:0000256" key="8">
    <source>
        <dbReference type="ARBA" id="ARBA00023136"/>
    </source>
</evidence>
<dbReference type="PANTHER" id="PTHR24221">
    <property type="entry name" value="ATP-BINDING CASSETTE SUB-FAMILY B"/>
    <property type="match status" value="1"/>
</dbReference>
<proteinExistence type="predicted"/>
<reference evidence="13 14" key="1">
    <citation type="submission" date="2010-12" db="EMBL/GenBank/DDBJ databases">
        <authorList>
            <person name="Muzny D."/>
            <person name="Qin X."/>
            <person name="Deng J."/>
            <person name="Jiang H."/>
            <person name="Liu Y."/>
            <person name="Qu J."/>
            <person name="Song X.-Z."/>
            <person name="Zhang L."/>
            <person name="Thornton R."/>
            <person name="Coyle M."/>
            <person name="Francisco L."/>
            <person name="Jackson L."/>
            <person name="Javaid M."/>
            <person name="Korchina V."/>
            <person name="Kovar C."/>
            <person name="Mata R."/>
            <person name="Mathew T."/>
            <person name="Ngo R."/>
            <person name="Nguyen L."/>
            <person name="Nguyen N."/>
            <person name="Okwuonu G."/>
            <person name="Ongeri F."/>
            <person name="Pham C."/>
            <person name="Simmons D."/>
            <person name="Wilczek-Boney K."/>
            <person name="Hale W."/>
            <person name="Jakkamsetti A."/>
            <person name="Pham P."/>
            <person name="Ruth R."/>
            <person name="San Lucas F."/>
            <person name="Warren J."/>
            <person name="Zhang J."/>
            <person name="Zhao Z."/>
            <person name="Zhou C."/>
            <person name="Zhu D."/>
            <person name="Lee S."/>
            <person name="Bess C."/>
            <person name="Blankenburg K."/>
            <person name="Forbes L."/>
            <person name="Fu Q."/>
            <person name="Gubbala S."/>
            <person name="Hirani K."/>
            <person name="Jayaseelan J.C."/>
            <person name="Lara F."/>
            <person name="Munidasa M."/>
            <person name="Palculict T."/>
            <person name="Patil S."/>
            <person name="Pu L.-L."/>
            <person name="Saada N."/>
            <person name="Tang L."/>
            <person name="Weissenberger G."/>
            <person name="Zhu Y."/>
            <person name="Hemphill L."/>
            <person name="Shang Y."/>
            <person name="Youmans B."/>
            <person name="Ayvaz T."/>
            <person name="Ross M."/>
            <person name="Santibanez J."/>
            <person name="Aqrawi P."/>
            <person name="Gross S."/>
            <person name="Joshi V."/>
            <person name="Fowler G."/>
            <person name="Nazareth L."/>
            <person name="Reid J."/>
            <person name="Worley K."/>
            <person name="Petrosino J."/>
            <person name="Highlander S."/>
            <person name="Gibbs R."/>
        </authorList>
    </citation>
    <scope>NUCLEOTIDE SEQUENCE [LARGE SCALE GENOMIC DNA]</scope>
    <source>
        <strain evidence="13 14">ATCC 51599</strain>
    </source>
</reference>
<dbReference type="SUPFAM" id="SSF52540">
    <property type="entry name" value="P-loop containing nucleoside triphosphate hydrolases"/>
    <property type="match status" value="1"/>
</dbReference>
<evidence type="ECO:0000256" key="5">
    <source>
        <dbReference type="ARBA" id="ARBA00022741"/>
    </source>
</evidence>
<evidence type="ECO:0000256" key="6">
    <source>
        <dbReference type="ARBA" id="ARBA00022840"/>
    </source>
</evidence>
<dbReference type="eggNOG" id="COG4988">
    <property type="taxonomic scope" value="Bacteria"/>
</dbReference>
<accession>E7RUC8</accession>
<dbReference type="EMBL" id="AEQP01000001">
    <property type="protein sequence ID" value="EFV95911.1"/>
    <property type="molecule type" value="Genomic_DNA"/>
</dbReference>
<keyword evidence="7 10" id="KW-1133">Transmembrane helix</keyword>
<gene>
    <name evidence="13" type="primary">cydD</name>
    <name evidence="13" type="ORF">HMPREF0551_0094</name>
</gene>
<evidence type="ECO:0000313" key="13">
    <source>
        <dbReference type="EMBL" id="EFV95911.1"/>
    </source>
</evidence>
<dbReference type="InterPro" id="IPR011527">
    <property type="entry name" value="ABC1_TM_dom"/>
</dbReference>
<evidence type="ECO:0000256" key="7">
    <source>
        <dbReference type="ARBA" id="ARBA00022989"/>
    </source>
</evidence>
<dbReference type="AlphaFoldDB" id="E7RUC8"/>
<keyword evidence="4 10" id="KW-0812">Transmembrane</keyword>
<dbReference type="Proteomes" id="UP000011021">
    <property type="component" value="Unassembled WGS sequence"/>
</dbReference>
<dbReference type="HOGENOM" id="CLU_000604_84_9_4"/>
<evidence type="ECO:0000256" key="9">
    <source>
        <dbReference type="SAM" id="MobiDB-lite"/>
    </source>
</evidence>
<evidence type="ECO:0000256" key="2">
    <source>
        <dbReference type="ARBA" id="ARBA00022475"/>
    </source>
</evidence>
<dbReference type="InterPro" id="IPR039421">
    <property type="entry name" value="Type_1_exporter"/>
</dbReference>
<dbReference type="SMART" id="SM00382">
    <property type="entry name" value="AAA"/>
    <property type="match status" value="1"/>
</dbReference>
<name>E7RUC8_9BURK</name>
<dbReference type="NCBIfam" id="TIGR02857">
    <property type="entry name" value="CydD"/>
    <property type="match status" value="1"/>
</dbReference>
<dbReference type="InterPro" id="IPR003593">
    <property type="entry name" value="AAA+_ATPase"/>
</dbReference>
<keyword evidence="5" id="KW-0547">Nucleotide-binding</keyword>
<feature type="domain" description="ABC transporter" evidence="11">
    <location>
        <begin position="376"/>
        <end position="590"/>
    </location>
</feature>
<organism evidence="13 14">
    <name type="scientific">Lautropia mirabilis ATCC 51599</name>
    <dbReference type="NCBI Taxonomy" id="887898"/>
    <lineage>
        <taxon>Bacteria</taxon>
        <taxon>Pseudomonadati</taxon>
        <taxon>Pseudomonadota</taxon>
        <taxon>Betaproteobacteria</taxon>
        <taxon>Burkholderiales</taxon>
        <taxon>Burkholderiaceae</taxon>
        <taxon>Lautropia</taxon>
    </lineage>
</organism>
<comment type="caution">
    <text evidence="13">The sequence shown here is derived from an EMBL/GenBank/DDBJ whole genome shotgun (WGS) entry which is preliminary data.</text>
</comment>
<dbReference type="PROSITE" id="PS00211">
    <property type="entry name" value="ABC_TRANSPORTER_1"/>
    <property type="match status" value="1"/>
</dbReference>
<dbReference type="Gene3D" id="3.40.50.300">
    <property type="entry name" value="P-loop containing nucleotide triphosphate hydrolases"/>
    <property type="match status" value="1"/>
</dbReference>
<dbReference type="Gene3D" id="1.20.1560.10">
    <property type="entry name" value="ABC transporter type 1, transmembrane domain"/>
    <property type="match status" value="1"/>
</dbReference>
<keyword evidence="14" id="KW-1185">Reference proteome</keyword>
<feature type="transmembrane region" description="Helical" evidence="10">
    <location>
        <begin position="144"/>
        <end position="163"/>
    </location>
</feature>
<feature type="region of interest" description="Disordered" evidence="9">
    <location>
        <begin position="320"/>
        <end position="347"/>
    </location>
</feature>
<feature type="transmembrane region" description="Helical" evidence="10">
    <location>
        <begin position="223"/>
        <end position="247"/>
    </location>
</feature>
<dbReference type="InterPro" id="IPR036640">
    <property type="entry name" value="ABC1_TM_sf"/>
</dbReference>
<dbReference type="Pfam" id="PF00005">
    <property type="entry name" value="ABC_tran"/>
    <property type="match status" value="1"/>
</dbReference>
<dbReference type="InterPro" id="IPR017871">
    <property type="entry name" value="ABC_transporter-like_CS"/>
</dbReference>
<dbReference type="CDD" id="cd03228">
    <property type="entry name" value="ABCC_MRP_Like"/>
    <property type="match status" value="1"/>
</dbReference>
<dbReference type="InterPro" id="IPR027417">
    <property type="entry name" value="P-loop_NTPase"/>
</dbReference>
<dbReference type="RefSeq" id="WP_005671806.1">
    <property type="nucleotide sequence ID" value="NZ_CP146288.1"/>
</dbReference>
<dbReference type="Pfam" id="PF00664">
    <property type="entry name" value="ABC_membrane"/>
    <property type="match status" value="1"/>
</dbReference>
<comment type="subcellular location">
    <subcellularLocation>
        <location evidence="1">Cell membrane</location>
        <topology evidence="1">Multi-pass membrane protein</topology>
    </subcellularLocation>
</comment>
<evidence type="ECO:0000259" key="11">
    <source>
        <dbReference type="PROSITE" id="PS50893"/>
    </source>
</evidence>
<dbReference type="PROSITE" id="PS50929">
    <property type="entry name" value="ABC_TM1F"/>
    <property type="match status" value="1"/>
</dbReference>
<keyword evidence="3" id="KW-0997">Cell inner membrane</keyword>
<evidence type="ECO:0000256" key="3">
    <source>
        <dbReference type="ARBA" id="ARBA00022519"/>
    </source>
</evidence>
<feature type="domain" description="ABC transmembrane type-1" evidence="12">
    <location>
        <begin position="20"/>
        <end position="294"/>
    </location>
</feature>
<evidence type="ECO:0000256" key="10">
    <source>
        <dbReference type="SAM" id="Phobius"/>
    </source>
</evidence>
<protein>
    <submittedName>
        <fullName evidence="13">Thiol reductant ABC exporter, CydD subunit</fullName>
    </submittedName>
</protein>